<feature type="compositionally biased region" description="Acidic residues" evidence="3">
    <location>
        <begin position="90"/>
        <end position="99"/>
    </location>
</feature>
<dbReference type="AlphaFoldDB" id="A0A9P0E7Z2"/>
<dbReference type="PANTHER" id="PTHR45686:SF4">
    <property type="entry name" value="ADP-RIBOSYLATION FACTOR GTPASE ACTIVATING PROTEIN 3, ISOFORM H"/>
    <property type="match status" value="1"/>
</dbReference>
<evidence type="ECO:0000256" key="3">
    <source>
        <dbReference type="SAM" id="MobiDB-lite"/>
    </source>
</evidence>
<keyword evidence="5" id="KW-1185">Reference proteome</keyword>
<dbReference type="EMBL" id="OV725077">
    <property type="protein sequence ID" value="CAH1389091.1"/>
    <property type="molecule type" value="Genomic_DNA"/>
</dbReference>
<accession>A0A9P0E7Z2</accession>
<dbReference type="GO" id="GO:0046872">
    <property type="term" value="F:metal ion binding"/>
    <property type="evidence" value="ECO:0007669"/>
    <property type="project" value="UniProtKB-KW"/>
</dbReference>
<protein>
    <submittedName>
        <fullName evidence="4">Uncharacterized protein</fullName>
    </submittedName>
</protein>
<dbReference type="Proteomes" id="UP001152798">
    <property type="component" value="Chromosome 1"/>
</dbReference>
<feature type="region of interest" description="Disordered" evidence="3">
    <location>
        <begin position="1"/>
        <end position="21"/>
    </location>
</feature>
<reference evidence="4" key="1">
    <citation type="submission" date="2022-01" db="EMBL/GenBank/DDBJ databases">
        <authorList>
            <person name="King R."/>
        </authorList>
    </citation>
    <scope>NUCLEOTIDE SEQUENCE</scope>
</reference>
<gene>
    <name evidence="4" type="ORF">NEZAVI_LOCUS554</name>
</gene>
<dbReference type="OrthoDB" id="983479at2759"/>
<evidence type="ECO:0000256" key="1">
    <source>
        <dbReference type="ARBA" id="ARBA00022723"/>
    </source>
</evidence>
<keyword evidence="2" id="KW-0862">Zinc</keyword>
<proteinExistence type="predicted"/>
<dbReference type="GO" id="GO:0048205">
    <property type="term" value="P:COPI coating of Golgi vesicle"/>
    <property type="evidence" value="ECO:0007669"/>
    <property type="project" value="TreeGrafter"/>
</dbReference>
<keyword evidence="1" id="KW-0479">Metal-binding</keyword>
<evidence type="ECO:0000256" key="2">
    <source>
        <dbReference type="ARBA" id="ARBA00022833"/>
    </source>
</evidence>
<evidence type="ECO:0000313" key="4">
    <source>
        <dbReference type="EMBL" id="CAH1389091.1"/>
    </source>
</evidence>
<dbReference type="PANTHER" id="PTHR45686">
    <property type="entry name" value="ADP-RIBOSYLATION FACTOR GTPASE ACTIVATING PROTEIN 3, ISOFORM H-RELATED"/>
    <property type="match status" value="1"/>
</dbReference>
<evidence type="ECO:0000313" key="5">
    <source>
        <dbReference type="Proteomes" id="UP001152798"/>
    </source>
</evidence>
<organism evidence="4 5">
    <name type="scientific">Nezara viridula</name>
    <name type="common">Southern green stink bug</name>
    <name type="synonym">Cimex viridulus</name>
    <dbReference type="NCBI Taxonomy" id="85310"/>
    <lineage>
        <taxon>Eukaryota</taxon>
        <taxon>Metazoa</taxon>
        <taxon>Ecdysozoa</taxon>
        <taxon>Arthropoda</taxon>
        <taxon>Hexapoda</taxon>
        <taxon>Insecta</taxon>
        <taxon>Pterygota</taxon>
        <taxon>Neoptera</taxon>
        <taxon>Paraneoptera</taxon>
        <taxon>Hemiptera</taxon>
        <taxon>Heteroptera</taxon>
        <taxon>Panheteroptera</taxon>
        <taxon>Pentatomomorpha</taxon>
        <taxon>Pentatomoidea</taxon>
        <taxon>Pentatomidae</taxon>
        <taxon>Pentatominae</taxon>
        <taxon>Nezara</taxon>
    </lineage>
</organism>
<sequence length="278" mass="31205">MNATMNLHQSLPSSCYLNTSENSTVSKSNLKSISPKLQKRKQRLHLGAKKVDPALFLMMEKENEKKVFTNSVTDRPRVDKIKTYSKSVSTEDDEEEEDVSKDALDTQKSLKIQSRSDNRQMAKHNIPVVTHSTSNNDSPAKADDENTLKQHIGVYHQEYKEAEPIKPEFSPCSNDEAQKKFGSAKSISSERYFNDMSGSKYKSDLSRFTNCSSISSDDLFNRTAYEPNLQDLFFSSLDSISYEELAASLKNGVAKVAGKLGSALKSFASRLPHEFGEY</sequence>
<feature type="region of interest" description="Disordered" evidence="3">
    <location>
        <begin position="85"/>
        <end position="121"/>
    </location>
</feature>
<dbReference type="GO" id="GO:0000139">
    <property type="term" value="C:Golgi membrane"/>
    <property type="evidence" value="ECO:0007669"/>
    <property type="project" value="GOC"/>
</dbReference>
<name>A0A9P0E7Z2_NEZVI</name>